<name>A0A447CQC5_9BRAD</name>
<sequence length="162" mass="16864">MAAGDLDAVLATAAVVHPDLPESAAVFAERLRLWPAGCFVLEAGADVPDRSAVIGYVVSHPWRSGAAPALDCLLGRLPDDAATYYLHDLALLPAARGSGAGGRIVTMLAAHARATGFSTLSLVSVGDSAGFWTRQGFSPVDDPALADKLASYGTARYMVRRL</sequence>
<evidence type="ECO:0000259" key="1">
    <source>
        <dbReference type="PROSITE" id="PS51186"/>
    </source>
</evidence>
<dbReference type="PROSITE" id="PS51186">
    <property type="entry name" value="GNAT"/>
    <property type="match status" value="1"/>
</dbReference>
<dbReference type="GO" id="GO:0016747">
    <property type="term" value="F:acyltransferase activity, transferring groups other than amino-acyl groups"/>
    <property type="evidence" value="ECO:0007669"/>
    <property type="project" value="InterPro"/>
</dbReference>
<gene>
    <name evidence="2" type="ORF">RHODGE_RHODGE_00488</name>
</gene>
<protein>
    <recommendedName>
        <fullName evidence="1">N-acetyltransferase domain-containing protein</fullName>
    </recommendedName>
</protein>
<dbReference type="EMBL" id="UWOC01000027">
    <property type="protein sequence ID" value="VCU07392.1"/>
    <property type="molecule type" value="Genomic_DNA"/>
</dbReference>
<dbReference type="AlphaFoldDB" id="A0A447CQC5"/>
<keyword evidence="3" id="KW-1185">Reference proteome</keyword>
<comment type="caution">
    <text evidence="2">The sequence shown here is derived from an EMBL/GenBank/DDBJ whole genome shotgun (WGS) entry which is preliminary data.</text>
</comment>
<organism evidence="2 3">
    <name type="scientific">Rhodoplanes serenus</name>
    <dbReference type="NCBI Taxonomy" id="200615"/>
    <lineage>
        <taxon>Bacteria</taxon>
        <taxon>Pseudomonadati</taxon>
        <taxon>Pseudomonadota</taxon>
        <taxon>Alphaproteobacteria</taxon>
        <taxon>Hyphomicrobiales</taxon>
        <taxon>Nitrobacteraceae</taxon>
        <taxon>Rhodoplanes</taxon>
    </lineage>
</organism>
<accession>A0A447CQC5</accession>
<dbReference type="InterPro" id="IPR000182">
    <property type="entry name" value="GNAT_dom"/>
</dbReference>
<dbReference type="SUPFAM" id="SSF55729">
    <property type="entry name" value="Acyl-CoA N-acyltransferases (Nat)"/>
    <property type="match status" value="1"/>
</dbReference>
<reference evidence="3" key="1">
    <citation type="submission" date="2018-10" db="EMBL/GenBank/DDBJ databases">
        <authorList>
            <person name="Peiro R."/>
            <person name="Begona"/>
            <person name="Cbmso G."/>
            <person name="Lopez M."/>
            <person name="Gonzalez S."/>
            <person name="Sacristan E."/>
            <person name="Castillo E."/>
        </authorList>
    </citation>
    <scope>NUCLEOTIDE SEQUENCE [LARGE SCALE GENOMIC DNA]</scope>
</reference>
<dbReference type="CDD" id="cd04301">
    <property type="entry name" value="NAT_SF"/>
    <property type="match status" value="1"/>
</dbReference>
<evidence type="ECO:0000313" key="2">
    <source>
        <dbReference type="EMBL" id="VCU07392.1"/>
    </source>
</evidence>
<dbReference type="InterPro" id="IPR016181">
    <property type="entry name" value="Acyl_CoA_acyltransferase"/>
</dbReference>
<proteinExistence type="predicted"/>
<dbReference type="Gene3D" id="3.40.630.30">
    <property type="match status" value="1"/>
</dbReference>
<dbReference type="Proteomes" id="UP000289200">
    <property type="component" value="Unassembled WGS sequence"/>
</dbReference>
<evidence type="ECO:0000313" key="3">
    <source>
        <dbReference type="Proteomes" id="UP000289200"/>
    </source>
</evidence>
<dbReference type="Pfam" id="PF00583">
    <property type="entry name" value="Acetyltransf_1"/>
    <property type="match status" value="1"/>
</dbReference>
<feature type="domain" description="N-acetyltransferase" evidence="1">
    <location>
        <begin position="1"/>
        <end position="162"/>
    </location>
</feature>
<dbReference type="OrthoDB" id="359414at2"/>